<keyword evidence="3" id="KW-1185">Reference proteome</keyword>
<organism evidence="2 3">
    <name type="scientific">Pedobacter endophyticus</name>
    <dbReference type="NCBI Taxonomy" id="2789740"/>
    <lineage>
        <taxon>Bacteria</taxon>
        <taxon>Pseudomonadati</taxon>
        <taxon>Bacteroidota</taxon>
        <taxon>Sphingobacteriia</taxon>
        <taxon>Sphingobacteriales</taxon>
        <taxon>Sphingobacteriaceae</taxon>
        <taxon>Pedobacter</taxon>
    </lineage>
</organism>
<feature type="chain" id="PRO_5032906740" evidence="1">
    <location>
        <begin position="23"/>
        <end position="382"/>
    </location>
</feature>
<accession>A0A7S9L1F0</accession>
<sequence length="382" mass="42389">MKNLILCAFLFLLTKFTLHAQATILPDSIYSGKQGSFHVQGAAVDRANGFVYFSFTDRLVKTDLSGKMIGSVTGFVGHLGDLAISEDGTVYASLEYKSDAIGKGIKKELGLAANNQDGFYIAIFEASKITKPDMQADNENLLTTVFIKEAVKDYSATVKFGKAERPHRFACSGIDGIAFAPAAGAPPASNKYLYVAYGIYGDLDRNDNDYQVILKYDIANWKNYAKRLTQANLHRSGPKKPLEKYFVKTGSTRYGIQNLEYDTFTGNLFAAVYKGSKPEFPNYDLFVIDLKKTPLSNKISVGEEVIKVKTLSLLNADTNKKLSEIAGWHFKWGATGLVSLGDGRFYISHNGKTKDGQQQTTLYKYRWTAENRNPFVLIAEKK</sequence>
<name>A0A7S9L1F0_9SPHI</name>
<evidence type="ECO:0000313" key="2">
    <source>
        <dbReference type="EMBL" id="QPH40740.1"/>
    </source>
</evidence>
<evidence type="ECO:0000256" key="1">
    <source>
        <dbReference type="SAM" id="SignalP"/>
    </source>
</evidence>
<dbReference type="Proteomes" id="UP000594759">
    <property type="component" value="Chromosome"/>
</dbReference>
<proteinExistence type="predicted"/>
<gene>
    <name evidence="2" type="ORF">IZT61_05580</name>
</gene>
<dbReference type="SUPFAM" id="SSF101898">
    <property type="entry name" value="NHL repeat"/>
    <property type="match status" value="1"/>
</dbReference>
<evidence type="ECO:0000313" key="3">
    <source>
        <dbReference type="Proteomes" id="UP000594759"/>
    </source>
</evidence>
<feature type="signal peptide" evidence="1">
    <location>
        <begin position="1"/>
        <end position="22"/>
    </location>
</feature>
<keyword evidence="1" id="KW-0732">Signal</keyword>
<protein>
    <submittedName>
        <fullName evidence="2">Uncharacterized protein</fullName>
    </submittedName>
</protein>
<dbReference type="EMBL" id="CP064939">
    <property type="protein sequence ID" value="QPH40740.1"/>
    <property type="molecule type" value="Genomic_DNA"/>
</dbReference>
<dbReference type="KEGG" id="pex:IZT61_05580"/>
<reference evidence="2 3" key="1">
    <citation type="submission" date="2020-11" db="EMBL/GenBank/DDBJ databases">
        <title>Pedobacter endophytica, an endophytic bacteria isolated form Carex pumila.</title>
        <authorList>
            <person name="Peng Y."/>
            <person name="Jiang L."/>
            <person name="Lee J."/>
        </authorList>
    </citation>
    <scope>NUCLEOTIDE SEQUENCE [LARGE SCALE GENOMIC DNA]</scope>
    <source>
        <strain evidence="2 3">JBR3-12</strain>
    </source>
</reference>
<dbReference type="RefSeq" id="WP_196100194.1">
    <property type="nucleotide sequence ID" value="NZ_CP064939.1"/>
</dbReference>
<dbReference type="AlphaFoldDB" id="A0A7S9L1F0"/>